<keyword evidence="5" id="KW-1185">Reference proteome</keyword>
<name>A0A1I5KMM8_9PSEU</name>
<dbReference type="OrthoDB" id="3268708at2"/>
<dbReference type="Proteomes" id="UP000270697">
    <property type="component" value="Unassembled WGS sequence"/>
</dbReference>
<sequence length="504" mass="54958">MPTAWPPAPFDVAHRHMDEWNAWYVGNADELANLYGNTVPRTRPSQYRGGLVGAVSRFFWGRPAPAAARPSRLHVPLASDIATASADLLFAEPPRITVNGTATQDRLNKILHSPLVHSGLLESAEVAAALGGVYLRVVWDADLAAHPMIDAVHADAAVPEWRWSQLAAVTFWSVVAEDGNTVWRHLERHEPGRIVHSLHVGSTTELGVARDLRDHPATAWVADVADDAGAIATGTRRLTAAYVPNVRPSREWRGKPGLSPLGRSDYDTVEPLFDAIDEVFSSWMRDIRLAKARLIVPTGYLDNNGPGQGASFDDDRELFTEINAMSRGDSGPEITLSQFAIRVAEHRETVDELVRAALRSSGYSPATFGDQDGDTSITATEVTSRERSSNRTRSKKSLYWQAGLSTITAALLDVDRTHFGGPGIGDEQSVVSFPERSQPDPEALARTAEALYRAEAASTEVRVRMVHPDWGEPEVTAEVARIRSEAGAVEPDPAEILRQTAAEQ</sequence>
<evidence type="ECO:0000313" key="5">
    <source>
        <dbReference type="Proteomes" id="UP000270697"/>
    </source>
</evidence>
<gene>
    <name evidence="2" type="ORF">ATL45_3958</name>
    <name evidence="3" type="ORF">SAMN05421805_12786</name>
</gene>
<dbReference type="EMBL" id="RBXX01000002">
    <property type="protein sequence ID" value="RKT85611.1"/>
    <property type="molecule type" value="Genomic_DNA"/>
</dbReference>
<reference evidence="3 4" key="1">
    <citation type="submission" date="2016-10" db="EMBL/GenBank/DDBJ databases">
        <authorList>
            <person name="de Groot N.N."/>
        </authorList>
    </citation>
    <scope>NUCLEOTIDE SEQUENCE [LARGE SCALE GENOMIC DNA]</scope>
    <source>
        <strain evidence="3 4">CPCC 201259</strain>
    </source>
</reference>
<feature type="region of interest" description="Disordered" evidence="1">
    <location>
        <begin position="485"/>
        <end position="504"/>
    </location>
</feature>
<dbReference type="Proteomes" id="UP000199398">
    <property type="component" value="Unassembled WGS sequence"/>
</dbReference>
<feature type="region of interest" description="Disordered" evidence="1">
    <location>
        <begin position="365"/>
        <end position="395"/>
    </location>
</feature>
<proteinExistence type="predicted"/>
<dbReference type="STRING" id="455193.SAMN05421805_12786"/>
<dbReference type="Pfam" id="PF05133">
    <property type="entry name" value="SPP1_portal"/>
    <property type="match status" value="1"/>
</dbReference>
<reference evidence="2 5" key="2">
    <citation type="submission" date="2018-10" db="EMBL/GenBank/DDBJ databases">
        <title>Sequencing the genomes of 1000 actinobacteria strains.</title>
        <authorList>
            <person name="Klenk H.-P."/>
        </authorList>
    </citation>
    <scope>NUCLEOTIDE SEQUENCE [LARGE SCALE GENOMIC DNA]</scope>
    <source>
        <strain evidence="2 5">DSM 45119</strain>
    </source>
</reference>
<dbReference type="AlphaFoldDB" id="A0A1I5KMM8"/>
<accession>A0A1I5KMM8</accession>
<organism evidence="3 4">
    <name type="scientific">Saccharopolyspora antimicrobica</name>
    <dbReference type="NCBI Taxonomy" id="455193"/>
    <lineage>
        <taxon>Bacteria</taxon>
        <taxon>Bacillati</taxon>
        <taxon>Actinomycetota</taxon>
        <taxon>Actinomycetes</taxon>
        <taxon>Pseudonocardiales</taxon>
        <taxon>Pseudonocardiaceae</taxon>
        <taxon>Saccharopolyspora</taxon>
    </lineage>
</organism>
<evidence type="ECO:0000313" key="2">
    <source>
        <dbReference type="EMBL" id="RKT85611.1"/>
    </source>
</evidence>
<protein>
    <submittedName>
        <fullName evidence="2">A118 family predicted phage portal protein</fullName>
    </submittedName>
    <submittedName>
        <fullName evidence="3">Phage portal protein, putative, A118 family</fullName>
    </submittedName>
</protein>
<dbReference type="EMBL" id="FOUP01000027">
    <property type="protein sequence ID" value="SFO86299.1"/>
    <property type="molecule type" value="Genomic_DNA"/>
</dbReference>
<evidence type="ECO:0000256" key="1">
    <source>
        <dbReference type="SAM" id="MobiDB-lite"/>
    </source>
</evidence>
<dbReference type="RefSeq" id="WP_093160070.1">
    <property type="nucleotide sequence ID" value="NZ_FOUP01000027.1"/>
</dbReference>
<evidence type="ECO:0000313" key="3">
    <source>
        <dbReference type="EMBL" id="SFO86299.1"/>
    </source>
</evidence>
<evidence type="ECO:0000313" key="4">
    <source>
        <dbReference type="Proteomes" id="UP000199398"/>
    </source>
</evidence>
<dbReference type="InterPro" id="IPR021145">
    <property type="entry name" value="Portal_protein_SPP1_Gp6-like"/>
</dbReference>